<evidence type="ECO:0000313" key="2">
    <source>
        <dbReference type="Proteomes" id="UP000177907"/>
    </source>
</evidence>
<protein>
    <submittedName>
        <fullName evidence="1">Uncharacterized protein</fullName>
    </submittedName>
</protein>
<reference evidence="1 2" key="1">
    <citation type="journal article" date="2016" name="Nat. Commun.">
        <title>Thousands of microbial genomes shed light on interconnected biogeochemical processes in an aquifer system.</title>
        <authorList>
            <person name="Anantharaman K."/>
            <person name="Brown C.T."/>
            <person name="Hug L.A."/>
            <person name="Sharon I."/>
            <person name="Castelle C.J."/>
            <person name="Probst A.J."/>
            <person name="Thomas B.C."/>
            <person name="Singh A."/>
            <person name="Wilkins M.J."/>
            <person name="Karaoz U."/>
            <person name="Brodie E.L."/>
            <person name="Williams K.H."/>
            <person name="Hubbard S.S."/>
            <person name="Banfield J.F."/>
        </authorList>
    </citation>
    <scope>NUCLEOTIDE SEQUENCE [LARGE SCALE GENOMIC DNA]</scope>
</reference>
<sequence>MSTTDLTFEIDGIVYEAHKAADILREHSYRIFVNTATGRKMAKGMDDISSAPKGWEEILSEKTEIKPQVPLLEEAFFLFSQDGNGSSRRNHGRKTAVPHIEPSEISELSVDGFILVARKKGKLVGVMDLYPTDKKDARGPIGEINKTVVAKEERRSNNLGNGKRPISENLMRLAIVMLIRECQCCSIINSPITQQGEKLDLDNGFLPLNARETKIYQSVGSHKLSEAVIDAIKEKLDGSRVEFSELPALLAEIRPFFDKFTREQEIRREGDTRRR</sequence>
<dbReference type="STRING" id="1798704.A3J93_00525"/>
<organism evidence="1 2">
    <name type="scientific">Candidatus Magasanikbacteria bacterium RIFOXYC2_FULL_42_28</name>
    <dbReference type="NCBI Taxonomy" id="1798704"/>
    <lineage>
        <taxon>Bacteria</taxon>
        <taxon>Candidatus Magasanikiibacteriota</taxon>
    </lineage>
</organism>
<gene>
    <name evidence="1" type="ORF">A3J93_00525</name>
</gene>
<dbReference type="AlphaFoldDB" id="A0A1F6NWF2"/>
<name>A0A1F6NWF2_9BACT</name>
<accession>A0A1F6NWF2</accession>
<proteinExistence type="predicted"/>
<evidence type="ECO:0000313" key="1">
    <source>
        <dbReference type="EMBL" id="OGH88211.1"/>
    </source>
</evidence>
<dbReference type="EMBL" id="MFQZ01000005">
    <property type="protein sequence ID" value="OGH88211.1"/>
    <property type="molecule type" value="Genomic_DNA"/>
</dbReference>
<dbReference type="Proteomes" id="UP000177907">
    <property type="component" value="Unassembled WGS sequence"/>
</dbReference>
<comment type="caution">
    <text evidence="1">The sequence shown here is derived from an EMBL/GenBank/DDBJ whole genome shotgun (WGS) entry which is preliminary data.</text>
</comment>